<dbReference type="GO" id="GO:0005737">
    <property type="term" value="C:cytoplasm"/>
    <property type="evidence" value="ECO:0007669"/>
    <property type="project" value="UniProtKB-SubCell"/>
</dbReference>
<dbReference type="AlphaFoldDB" id="A0A8T4L358"/>
<evidence type="ECO:0000256" key="6">
    <source>
        <dbReference type="ARBA" id="ARBA00023186"/>
    </source>
</evidence>
<dbReference type="EMBL" id="JAGVWC010000010">
    <property type="protein sequence ID" value="MBS3061768.1"/>
    <property type="molecule type" value="Genomic_DNA"/>
</dbReference>
<comment type="caution">
    <text evidence="11">The sequence shown here is derived from an EMBL/GenBank/DDBJ whole genome shotgun (WGS) entry which is preliminary data.</text>
</comment>
<evidence type="ECO:0000259" key="10">
    <source>
        <dbReference type="PROSITE" id="PS50059"/>
    </source>
</evidence>
<reference evidence="11" key="2">
    <citation type="submission" date="2021-05" db="EMBL/GenBank/DDBJ databases">
        <title>Protein family content uncovers lineage relationships and bacterial pathway maintenance mechanisms in DPANN archaea.</title>
        <authorList>
            <person name="Castelle C.J."/>
            <person name="Meheust R."/>
            <person name="Jaffe A.L."/>
            <person name="Seitz K."/>
            <person name="Gong X."/>
            <person name="Baker B.J."/>
            <person name="Banfield J.F."/>
        </authorList>
    </citation>
    <scope>NUCLEOTIDE SEQUENCE</scope>
    <source>
        <strain evidence="11">RIFCSPLOWO2_01_FULL_AR10_48_17</strain>
    </source>
</reference>
<dbReference type="SUPFAM" id="SSF54534">
    <property type="entry name" value="FKBP-like"/>
    <property type="match status" value="1"/>
</dbReference>
<protein>
    <recommendedName>
        <fullName evidence="9">Peptidyl-prolyl cis-trans isomerase</fullName>
        <ecNumber evidence="9">5.2.1.8</ecNumber>
    </recommendedName>
</protein>
<dbReference type="GO" id="GO:0003755">
    <property type="term" value="F:peptidyl-prolyl cis-trans isomerase activity"/>
    <property type="evidence" value="ECO:0007669"/>
    <property type="project" value="UniProtKB-UniRule"/>
</dbReference>
<dbReference type="Gene3D" id="3.10.50.40">
    <property type="match status" value="1"/>
</dbReference>
<evidence type="ECO:0000313" key="12">
    <source>
        <dbReference type="Proteomes" id="UP000675968"/>
    </source>
</evidence>
<dbReference type="EC" id="5.2.1.8" evidence="9"/>
<dbReference type="Pfam" id="PF00254">
    <property type="entry name" value="FKBP_C"/>
    <property type="match status" value="1"/>
</dbReference>
<dbReference type="GO" id="GO:0042026">
    <property type="term" value="P:protein refolding"/>
    <property type="evidence" value="ECO:0007669"/>
    <property type="project" value="UniProtKB-ARBA"/>
</dbReference>
<keyword evidence="7 8" id="KW-0413">Isomerase</keyword>
<dbReference type="Proteomes" id="UP000675968">
    <property type="component" value="Unassembled WGS sequence"/>
</dbReference>
<keyword evidence="4" id="KW-0963">Cytoplasm</keyword>
<evidence type="ECO:0000256" key="2">
    <source>
        <dbReference type="ARBA" id="ARBA00004496"/>
    </source>
</evidence>
<comment type="catalytic activity">
    <reaction evidence="1 8 9">
        <text>[protein]-peptidylproline (omega=180) = [protein]-peptidylproline (omega=0)</text>
        <dbReference type="Rhea" id="RHEA:16237"/>
        <dbReference type="Rhea" id="RHEA-COMP:10747"/>
        <dbReference type="Rhea" id="RHEA-COMP:10748"/>
        <dbReference type="ChEBI" id="CHEBI:83833"/>
        <dbReference type="ChEBI" id="CHEBI:83834"/>
        <dbReference type="EC" id="5.2.1.8"/>
    </reaction>
</comment>
<dbReference type="PANTHER" id="PTHR47861:SF3">
    <property type="entry name" value="FKBP-TYPE PEPTIDYL-PROLYL CIS-TRANS ISOMERASE SLYD"/>
    <property type="match status" value="1"/>
</dbReference>
<evidence type="ECO:0000313" key="11">
    <source>
        <dbReference type="EMBL" id="MBS3061768.1"/>
    </source>
</evidence>
<proteinExistence type="inferred from homology"/>
<evidence type="ECO:0000256" key="4">
    <source>
        <dbReference type="ARBA" id="ARBA00022490"/>
    </source>
</evidence>
<feature type="domain" description="PPIase FKBP-type" evidence="10">
    <location>
        <begin position="42"/>
        <end position="118"/>
    </location>
</feature>
<evidence type="ECO:0000256" key="7">
    <source>
        <dbReference type="ARBA" id="ARBA00023235"/>
    </source>
</evidence>
<dbReference type="InterPro" id="IPR046357">
    <property type="entry name" value="PPIase_dom_sf"/>
</dbReference>
<evidence type="ECO:0000256" key="9">
    <source>
        <dbReference type="RuleBase" id="RU003915"/>
    </source>
</evidence>
<reference evidence="11" key="1">
    <citation type="submission" date="2021-03" db="EMBL/GenBank/DDBJ databases">
        <authorList>
            <person name="Jaffe A."/>
        </authorList>
    </citation>
    <scope>NUCLEOTIDE SEQUENCE</scope>
    <source>
        <strain evidence="11">RIFCSPLOWO2_01_FULL_AR10_48_17</strain>
    </source>
</reference>
<sequence length="178" mass="19264">MKNQSVMILFISLTVLVAGCTTPSTNPNPNGGTNLAETVEVGDTVAVNYKGTLTNGQEFDSSLQPGRTPLEFTVGDGNMIAGFDDAVRGMKLNEEKTVTLPPEKAYGFEQPDLIVQVPREMLSGVPEEQLVVGTELRGPMGRGVITKVDTNNVTINFNHELAGQTLVFWIKVVEIKKK</sequence>
<keyword evidence="5 8" id="KW-0697">Rotamase</keyword>
<evidence type="ECO:0000256" key="5">
    <source>
        <dbReference type="ARBA" id="ARBA00023110"/>
    </source>
</evidence>
<accession>A0A8T4L358</accession>
<evidence type="ECO:0000256" key="1">
    <source>
        <dbReference type="ARBA" id="ARBA00000971"/>
    </source>
</evidence>
<name>A0A8T4L358_9ARCH</name>
<comment type="subcellular location">
    <subcellularLocation>
        <location evidence="2">Cytoplasm</location>
    </subcellularLocation>
</comment>
<dbReference type="PANTHER" id="PTHR47861">
    <property type="entry name" value="FKBP-TYPE PEPTIDYL-PROLYL CIS-TRANS ISOMERASE SLYD"/>
    <property type="match status" value="1"/>
</dbReference>
<organism evidence="11 12">
    <name type="scientific">Candidatus Iainarchaeum sp</name>
    <dbReference type="NCBI Taxonomy" id="3101447"/>
    <lineage>
        <taxon>Archaea</taxon>
        <taxon>Candidatus Iainarchaeota</taxon>
        <taxon>Candidatus Iainarchaeia</taxon>
        <taxon>Candidatus Iainarchaeales</taxon>
        <taxon>Candidatus Iainarchaeaceae</taxon>
        <taxon>Candidatus Iainarchaeum</taxon>
    </lineage>
</organism>
<comment type="similarity">
    <text evidence="3 9">Belongs to the FKBP-type PPIase family.</text>
</comment>
<dbReference type="PROSITE" id="PS51257">
    <property type="entry name" value="PROKAR_LIPOPROTEIN"/>
    <property type="match status" value="1"/>
</dbReference>
<gene>
    <name evidence="11" type="ORF">J4215_04270</name>
</gene>
<evidence type="ECO:0000256" key="8">
    <source>
        <dbReference type="PROSITE-ProRule" id="PRU00277"/>
    </source>
</evidence>
<dbReference type="InterPro" id="IPR001179">
    <property type="entry name" value="PPIase_FKBP_dom"/>
</dbReference>
<evidence type="ECO:0000256" key="3">
    <source>
        <dbReference type="ARBA" id="ARBA00006577"/>
    </source>
</evidence>
<dbReference type="PROSITE" id="PS50059">
    <property type="entry name" value="FKBP_PPIASE"/>
    <property type="match status" value="1"/>
</dbReference>
<keyword evidence="6" id="KW-0143">Chaperone</keyword>